<feature type="region of interest" description="Disordered" evidence="1">
    <location>
        <begin position="339"/>
        <end position="369"/>
    </location>
</feature>
<evidence type="ECO:0000313" key="3">
    <source>
        <dbReference type="Proteomes" id="UP000835052"/>
    </source>
</evidence>
<reference evidence="2" key="1">
    <citation type="submission" date="2020-10" db="EMBL/GenBank/DDBJ databases">
        <authorList>
            <person name="Kikuchi T."/>
        </authorList>
    </citation>
    <scope>NUCLEOTIDE SEQUENCE</scope>
    <source>
        <strain evidence="2">NKZ352</strain>
    </source>
</reference>
<name>A0A8S1GNY5_9PELO</name>
<gene>
    <name evidence="2" type="ORF">CAUJ_LOCUS222</name>
</gene>
<sequence length="369" mass="42540">MPKRPERFRFTLSFRETAECRERTQMVDQTPIIKDIFVSPKFKAFLAEKEGCDLVDSLEKRFRCIIHVVGSTLMISHQRNTKIDVRKIEKTLREMWHQRDVHRTIREAVLNSTCGFQCNIQLTKAQAAVVSVYCSDIIRRSRIDDILIDHFDGRIKLFGEENTVSTARNIVQHLISDHFGPLEEELELPFRTERYPKNLPSDSNLAGDTLFSHDSYDNLCEDRVFNDEEICQALETRLVITPPPKTKEHSEESIKFQVASADVAKLTSNRGSLKKKIEAESKCTFLISRESESFGMIPVEIVAETRALCQQGRTALEKVLLKTPEKPLTRTTSRYEFVDRKETDSNSKRNSFRNQPKVLLQLSPRKSSS</sequence>
<accession>A0A8S1GNY5</accession>
<dbReference type="OrthoDB" id="5801278at2759"/>
<evidence type="ECO:0000313" key="2">
    <source>
        <dbReference type="EMBL" id="CAD6184303.1"/>
    </source>
</evidence>
<dbReference type="Proteomes" id="UP000835052">
    <property type="component" value="Unassembled WGS sequence"/>
</dbReference>
<comment type="caution">
    <text evidence="2">The sequence shown here is derived from an EMBL/GenBank/DDBJ whole genome shotgun (WGS) entry which is preliminary data.</text>
</comment>
<keyword evidence="3" id="KW-1185">Reference proteome</keyword>
<dbReference type="AlphaFoldDB" id="A0A8S1GNY5"/>
<dbReference type="EMBL" id="CAJGYM010000001">
    <property type="protein sequence ID" value="CAD6184303.1"/>
    <property type="molecule type" value="Genomic_DNA"/>
</dbReference>
<protein>
    <submittedName>
        <fullName evidence="2">Uncharacterized protein</fullName>
    </submittedName>
</protein>
<evidence type="ECO:0000256" key="1">
    <source>
        <dbReference type="SAM" id="MobiDB-lite"/>
    </source>
</evidence>
<organism evidence="2 3">
    <name type="scientific">Caenorhabditis auriculariae</name>
    <dbReference type="NCBI Taxonomy" id="2777116"/>
    <lineage>
        <taxon>Eukaryota</taxon>
        <taxon>Metazoa</taxon>
        <taxon>Ecdysozoa</taxon>
        <taxon>Nematoda</taxon>
        <taxon>Chromadorea</taxon>
        <taxon>Rhabditida</taxon>
        <taxon>Rhabditina</taxon>
        <taxon>Rhabditomorpha</taxon>
        <taxon>Rhabditoidea</taxon>
        <taxon>Rhabditidae</taxon>
        <taxon>Peloderinae</taxon>
        <taxon>Caenorhabditis</taxon>
    </lineage>
</organism>
<proteinExistence type="predicted"/>